<name>A7J724_PBCVF</name>
<proteinExistence type="predicted"/>
<reference evidence="1 2" key="1">
    <citation type="journal article" date="2007" name="Virology">
        <title>Sequence and annotation of the 314-kb MT325 and the 321-kb FR483 viruses that infect Chlorella Pbi.</title>
        <authorList>
            <person name="Fitzgerald L.A."/>
            <person name="Graves M.V."/>
            <person name="Li X."/>
            <person name="Feldblyum T."/>
            <person name="Hartigan J."/>
            <person name="Van Etten J.L."/>
        </authorList>
    </citation>
    <scope>NUCLEOTIDE SEQUENCE [LARGE SCALE GENOMIC DNA]</scope>
    <source>
        <strain evidence="1 2">FR483</strain>
    </source>
</reference>
<gene>
    <name evidence="1" type="primary">N320L</name>
    <name evidence="1" type="ORF">FR483_N320L</name>
</gene>
<organism evidence="1 2">
    <name type="scientific">Paramecium bursaria Chlorella virus FR483</name>
    <name type="common">PBCV-FR483</name>
    <dbReference type="NCBI Taxonomy" id="399781"/>
    <lineage>
        <taxon>Viruses</taxon>
        <taxon>Varidnaviria</taxon>
        <taxon>Bamfordvirae</taxon>
        <taxon>Nucleocytoviricota</taxon>
        <taxon>Megaviricetes</taxon>
        <taxon>Algavirales</taxon>
        <taxon>Phycodnaviridae</taxon>
        <taxon>Chlorovirus</taxon>
        <taxon>Chlorovirus conductrix</taxon>
        <taxon>Paramecium bursaria Chlorella virus A1</taxon>
    </lineage>
</organism>
<protein>
    <submittedName>
        <fullName evidence="1">Uncharacterized protein N320L</fullName>
    </submittedName>
</protein>
<accession>A7J724</accession>
<dbReference type="KEGG" id="vg:5364445"/>
<dbReference type="EMBL" id="DQ890022">
    <property type="protein sequence ID" value="ABT15605.1"/>
    <property type="molecule type" value="Genomic_DNA"/>
</dbReference>
<evidence type="ECO:0000313" key="1">
    <source>
        <dbReference type="EMBL" id="ABT15605.1"/>
    </source>
</evidence>
<sequence length="88" mass="10332">MYKSTLQHRECKMSTTRDMFTDDKYEVKFQNNTHGAVAILLLMALPEWKKIKKLVIINVLKEVWPDTSFPITVREIAQELLKRGHCVI</sequence>
<dbReference type="GeneID" id="5364445"/>
<evidence type="ECO:0000313" key="2">
    <source>
        <dbReference type="Proteomes" id="UP000204095"/>
    </source>
</evidence>
<organismHost>
    <name type="scientific">Paramecium bursaria</name>
    <dbReference type="NCBI Taxonomy" id="74790"/>
</organismHost>
<dbReference type="Proteomes" id="UP000204095">
    <property type="component" value="Segment"/>
</dbReference>
<dbReference type="RefSeq" id="YP_001425952.1">
    <property type="nucleotide sequence ID" value="NC_008603.1"/>
</dbReference>